<evidence type="ECO:0000256" key="1">
    <source>
        <dbReference type="SAM" id="MobiDB-lite"/>
    </source>
</evidence>
<feature type="compositionally biased region" description="Pro residues" evidence="1">
    <location>
        <begin position="120"/>
        <end position="129"/>
    </location>
</feature>
<dbReference type="OrthoDB" id="3926619at2759"/>
<feature type="region of interest" description="Disordered" evidence="1">
    <location>
        <begin position="1"/>
        <end position="52"/>
    </location>
</feature>
<feature type="compositionally biased region" description="Low complexity" evidence="1">
    <location>
        <begin position="107"/>
        <end position="119"/>
    </location>
</feature>
<sequence length="347" mass="36762">MDYSPPTSTRLRLSSTASKSKQHEQKESDVWNGYQSDEETVSRTGLEDDDSLEDILNDYSSISSLDRSPSPPPLAQAVQIHNGEGRRQVAQAITIVTGKAKVISVSKPSTPVSPVSMELPPSPPPPCLPPKIEGGLTPSFPPKAFTRQRLRPLSMTPSLAAAAANLNRALPKTPTTSSSSSSTATPGTKASSPTTIPSPTSTSGDSGSRFRLHKFSSSLTNVFGKNKDSMRSPRSVPSLQRVKPGDRPISSLGLPPDPNTIGLGSETPRTAKPQTKKLVPRGASERAPAIELPPCPEDYNPDGDELMVPVPLGQMHAASVSQTALSIGKKRGITNMGRRLSYATTLG</sequence>
<organism evidence="2 3">
    <name type="scientific">Piedraia hortae CBS 480.64</name>
    <dbReference type="NCBI Taxonomy" id="1314780"/>
    <lineage>
        <taxon>Eukaryota</taxon>
        <taxon>Fungi</taxon>
        <taxon>Dikarya</taxon>
        <taxon>Ascomycota</taxon>
        <taxon>Pezizomycotina</taxon>
        <taxon>Dothideomycetes</taxon>
        <taxon>Dothideomycetidae</taxon>
        <taxon>Capnodiales</taxon>
        <taxon>Piedraiaceae</taxon>
        <taxon>Piedraia</taxon>
    </lineage>
</organism>
<accession>A0A6A7BYC2</accession>
<dbReference type="Proteomes" id="UP000799421">
    <property type="component" value="Unassembled WGS sequence"/>
</dbReference>
<dbReference type="AlphaFoldDB" id="A0A6A7BYC2"/>
<proteinExistence type="predicted"/>
<reference evidence="2" key="1">
    <citation type="journal article" date="2020" name="Stud. Mycol.">
        <title>101 Dothideomycetes genomes: a test case for predicting lifestyles and emergence of pathogens.</title>
        <authorList>
            <person name="Haridas S."/>
            <person name="Albert R."/>
            <person name="Binder M."/>
            <person name="Bloem J."/>
            <person name="Labutti K."/>
            <person name="Salamov A."/>
            <person name="Andreopoulos B."/>
            <person name="Baker S."/>
            <person name="Barry K."/>
            <person name="Bills G."/>
            <person name="Bluhm B."/>
            <person name="Cannon C."/>
            <person name="Castanera R."/>
            <person name="Culley D."/>
            <person name="Daum C."/>
            <person name="Ezra D."/>
            <person name="Gonzalez J."/>
            <person name="Henrissat B."/>
            <person name="Kuo A."/>
            <person name="Liang C."/>
            <person name="Lipzen A."/>
            <person name="Lutzoni F."/>
            <person name="Magnuson J."/>
            <person name="Mondo S."/>
            <person name="Nolan M."/>
            <person name="Ohm R."/>
            <person name="Pangilinan J."/>
            <person name="Park H.-J."/>
            <person name="Ramirez L."/>
            <person name="Alfaro M."/>
            <person name="Sun H."/>
            <person name="Tritt A."/>
            <person name="Yoshinaga Y."/>
            <person name="Zwiers L.-H."/>
            <person name="Turgeon B."/>
            <person name="Goodwin S."/>
            <person name="Spatafora J."/>
            <person name="Crous P."/>
            <person name="Grigoriev I."/>
        </authorList>
    </citation>
    <scope>NUCLEOTIDE SEQUENCE</scope>
    <source>
        <strain evidence="2">CBS 480.64</strain>
    </source>
</reference>
<feature type="region of interest" description="Disordered" evidence="1">
    <location>
        <begin position="107"/>
        <end position="296"/>
    </location>
</feature>
<gene>
    <name evidence="2" type="ORF">K470DRAFT_258555</name>
</gene>
<name>A0A6A7BYC2_9PEZI</name>
<evidence type="ECO:0000313" key="2">
    <source>
        <dbReference type="EMBL" id="KAF2859709.1"/>
    </source>
</evidence>
<feature type="compositionally biased region" description="Low complexity" evidence="1">
    <location>
        <begin position="159"/>
        <end position="207"/>
    </location>
</feature>
<evidence type="ECO:0000313" key="3">
    <source>
        <dbReference type="Proteomes" id="UP000799421"/>
    </source>
</evidence>
<protein>
    <submittedName>
        <fullName evidence="2">Uncharacterized protein</fullName>
    </submittedName>
</protein>
<dbReference type="EMBL" id="MU005989">
    <property type="protein sequence ID" value="KAF2859709.1"/>
    <property type="molecule type" value="Genomic_DNA"/>
</dbReference>
<feature type="compositionally biased region" description="Low complexity" evidence="1">
    <location>
        <begin position="1"/>
        <end position="19"/>
    </location>
</feature>
<keyword evidence="3" id="KW-1185">Reference proteome</keyword>